<name>A0ABQ4X9D4_9ASTR</name>
<dbReference type="Proteomes" id="UP001151760">
    <property type="component" value="Unassembled WGS sequence"/>
</dbReference>
<dbReference type="EMBL" id="BQNB010009291">
    <property type="protein sequence ID" value="GJS61450.1"/>
    <property type="molecule type" value="Genomic_DNA"/>
</dbReference>
<reference evidence="1" key="1">
    <citation type="journal article" date="2022" name="Int. J. Mol. Sci.">
        <title>Draft Genome of Tanacetum Coccineum: Genomic Comparison of Closely Related Tanacetum-Family Plants.</title>
        <authorList>
            <person name="Yamashiro T."/>
            <person name="Shiraishi A."/>
            <person name="Nakayama K."/>
            <person name="Satake H."/>
        </authorList>
    </citation>
    <scope>NUCLEOTIDE SEQUENCE</scope>
</reference>
<evidence type="ECO:0000313" key="2">
    <source>
        <dbReference type="Proteomes" id="UP001151760"/>
    </source>
</evidence>
<accession>A0ABQ4X9D4</accession>
<keyword evidence="2" id="KW-1185">Reference proteome</keyword>
<evidence type="ECO:0000313" key="1">
    <source>
        <dbReference type="EMBL" id="GJS61450.1"/>
    </source>
</evidence>
<gene>
    <name evidence="1" type="ORF">Tco_0656234</name>
</gene>
<comment type="caution">
    <text evidence="1">The sequence shown here is derived from an EMBL/GenBank/DDBJ whole genome shotgun (WGS) entry which is preliminary data.</text>
</comment>
<sequence length="112" mass="12705">MEYNSLSQALEITLRVGDDEVIFDVDQSIKRAPAEDNECYDLDDLDDTINIETQELLENDQLDSFLLKGLEKSIYQSDIESYNSIGNEFGVNSDSEMPIQRINSINTPYSDA</sequence>
<reference evidence="1" key="2">
    <citation type="submission" date="2022-01" db="EMBL/GenBank/DDBJ databases">
        <authorList>
            <person name="Yamashiro T."/>
            <person name="Shiraishi A."/>
            <person name="Satake H."/>
            <person name="Nakayama K."/>
        </authorList>
    </citation>
    <scope>NUCLEOTIDE SEQUENCE</scope>
</reference>
<proteinExistence type="predicted"/>
<protein>
    <submittedName>
        <fullName evidence="1">Uncharacterized protein</fullName>
    </submittedName>
</protein>
<organism evidence="1 2">
    <name type="scientific">Tanacetum coccineum</name>
    <dbReference type="NCBI Taxonomy" id="301880"/>
    <lineage>
        <taxon>Eukaryota</taxon>
        <taxon>Viridiplantae</taxon>
        <taxon>Streptophyta</taxon>
        <taxon>Embryophyta</taxon>
        <taxon>Tracheophyta</taxon>
        <taxon>Spermatophyta</taxon>
        <taxon>Magnoliopsida</taxon>
        <taxon>eudicotyledons</taxon>
        <taxon>Gunneridae</taxon>
        <taxon>Pentapetalae</taxon>
        <taxon>asterids</taxon>
        <taxon>campanulids</taxon>
        <taxon>Asterales</taxon>
        <taxon>Asteraceae</taxon>
        <taxon>Asteroideae</taxon>
        <taxon>Anthemideae</taxon>
        <taxon>Anthemidinae</taxon>
        <taxon>Tanacetum</taxon>
    </lineage>
</organism>